<evidence type="ECO:0000313" key="4">
    <source>
        <dbReference type="Proteomes" id="UP001244341"/>
    </source>
</evidence>
<evidence type="ECO:0000313" key="3">
    <source>
        <dbReference type="EMBL" id="WIA15799.1"/>
    </source>
</evidence>
<proteinExistence type="predicted"/>
<feature type="transmembrane region" description="Helical" evidence="2">
    <location>
        <begin position="364"/>
        <end position="385"/>
    </location>
</feature>
<gene>
    <name evidence="3" type="ORF">OEZ85_002409</name>
</gene>
<keyword evidence="2" id="KW-0472">Membrane</keyword>
<organism evidence="3 4">
    <name type="scientific">Tetradesmus obliquus</name>
    <name type="common">Green alga</name>
    <name type="synonym">Acutodesmus obliquus</name>
    <dbReference type="NCBI Taxonomy" id="3088"/>
    <lineage>
        <taxon>Eukaryota</taxon>
        <taxon>Viridiplantae</taxon>
        <taxon>Chlorophyta</taxon>
        <taxon>core chlorophytes</taxon>
        <taxon>Chlorophyceae</taxon>
        <taxon>CS clade</taxon>
        <taxon>Sphaeropleales</taxon>
        <taxon>Scenedesmaceae</taxon>
        <taxon>Tetradesmus</taxon>
    </lineage>
</organism>
<accession>A0ABY8U3U8</accession>
<keyword evidence="2" id="KW-0812">Transmembrane</keyword>
<keyword evidence="4" id="KW-1185">Reference proteome</keyword>
<name>A0ABY8U3U8_TETOB</name>
<protein>
    <submittedName>
        <fullName evidence="3">Uncharacterized protein</fullName>
    </submittedName>
</protein>
<reference evidence="3 4" key="1">
    <citation type="submission" date="2023-05" db="EMBL/GenBank/DDBJ databases">
        <title>A 100% complete, gapless, phased diploid assembly of the Scenedesmus obliquus UTEX 3031 genome.</title>
        <authorList>
            <person name="Biondi T.C."/>
            <person name="Hanschen E.R."/>
            <person name="Kwon T."/>
            <person name="Eng W."/>
            <person name="Kruse C.P.S."/>
            <person name="Koehler S.I."/>
            <person name="Kunde Y."/>
            <person name="Gleasner C.D."/>
            <person name="You Mak K.T."/>
            <person name="Polle J."/>
            <person name="Hovde B.T."/>
            <person name="Starkenburg S.R."/>
        </authorList>
    </citation>
    <scope>NUCLEOTIDE SEQUENCE [LARGE SCALE GENOMIC DNA]</scope>
    <source>
        <strain evidence="3 4">DOE0152z</strain>
    </source>
</reference>
<evidence type="ECO:0000256" key="2">
    <source>
        <dbReference type="SAM" id="Phobius"/>
    </source>
</evidence>
<keyword evidence="2" id="KW-1133">Transmembrane helix</keyword>
<dbReference type="Proteomes" id="UP001244341">
    <property type="component" value="Chromosome 6b"/>
</dbReference>
<feature type="region of interest" description="Disordered" evidence="1">
    <location>
        <begin position="400"/>
        <end position="453"/>
    </location>
</feature>
<evidence type="ECO:0000256" key="1">
    <source>
        <dbReference type="SAM" id="MobiDB-lite"/>
    </source>
</evidence>
<dbReference type="EMBL" id="CP126213">
    <property type="protein sequence ID" value="WIA15799.1"/>
    <property type="molecule type" value="Genomic_DNA"/>
</dbReference>
<sequence length="453" mass="49388">MLATLFLPAGNRLPPSFYLMKQIMDVRDISSIEWHSCEAGCTGWEPTPKAEWHKHKDDCCPKCNGRRFKSVLGKDVPVRRFWFVAPEDSIKELFADPAFVKALLEARVVNVGSFADSEEFRRLNKAVGGVLSSSEHGIIELGFDFAQPYNFLQHSTGFMFMRYGSLPNGGSARREWHKLMLCIEGPMEPSVLDAFLQPVVRSLERLAPAQPPRAEQAEAAGDAATPEHGIMVTPAVRDSSGAIILGAAFLHFAVLGGIYADSPAAAALRYSIKSFTACFSCAFCKLVGTMCDGTVRFCGYIKPVLTPAGAGQGRSYQMGAQDGRLLSDLEQRAQATAAAFNRARGFEPPHGNRFKGFSPLLRLYWVRVSSLFVVPFSHAFHLGIFKGLISSMFAKESKQQDGTAAANPLRISNDARHADGEGNQGRRLHVQPPPPDVPAADAGSAARLDLRSV</sequence>